<dbReference type="CDD" id="cd05931">
    <property type="entry name" value="FAAL"/>
    <property type="match status" value="1"/>
</dbReference>
<accession>A0A4R7T7L4</accession>
<protein>
    <submittedName>
        <fullName evidence="6">Acyl-CoA synthetase (AMP-forming)/AMP-acid ligase II</fullName>
    </submittedName>
</protein>
<dbReference type="PANTHER" id="PTHR22754">
    <property type="entry name" value="DISCO-INTERACTING PROTEIN 2 DIP2 -RELATED"/>
    <property type="match status" value="1"/>
</dbReference>
<dbReference type="InterPro" id="IPR000873">
    <property type="entry name" value="AMP-dep_synth/lig_dom"/>
</dbReference>
<evidence type="ECO:0000256" key="3">
    <source>
        <dbReference type="ARBA" id="ARBA00022832"/>
    </source>
</evidence>
<dbReference type="InterPro" id="IPR040097">
    <property type="entry name" value="FAAL/FAAC"/>
</dbReference>
<evidence type="ECO:0000256" key="4">
    <source>
        <dbReference type="ARBA" id="ARBA00023098"/>
    </source>
</evidence>
<feature type="domain" description="AMP-dependent synthetase/ligase" evidence="5">
    <location>
        <begin position="16"/>
        <end position="411"/>
    </location>
</feature>
<comment type="caution">
    <text evidence="6">The sequence shown here is derived from an EMBL/GenBank/DDBJ whole genome shotgun (WGS) entry which is preliminary data.</text>
</comment>
<dbReference type="InterPro" id="IPR042099">
    <property type="entry name" value="ANL_N_sf"/>
</dbReference>
<keyword evidence="4" id="KW-0443">Lipid metabolism</keyword>
<dbReference type="Proteomes" id="UP000295151">
    <property type="component" value="Unassembled WGS sequence"/>
</dbReference>
<evidence type="ECO:0000259" key="5">
    <source>
        <dbReference type="Pfam" id="PF00501"/>
    </source>
</evidence>
<dbReference type="FunFam" id="3.40.50.12780:FF:000013">
    <property type="entry name" value="Long-chain-fatty-acid--AMP ligase FadD32"/>
    <property type="match status" value="1"/>
</dbReference>
<dbReference type="InterPro" id="IPR045851">
    <property type="entry name" value="AMP-bd_C_sf"/>
</dbReference>
<dbReference type="GO" id="GO:0071766">
    <property type="term" value="P:Actinobacterium-type cell wall biogenesis"/>
    <property type="evidence" value="ECO:0007669"/>
    <property type="project" value="UniProtKB-ARBA"/>
</dbReference>
<dbReference type="AlphaFoldDB" id="A0A4R7T7L4"/>
<name>A0A4R7T7L4_9ACTN</name>
<sequence length="595" mass="64356">MQHDNLFGSTREYAQTIGDQNAIVFLPDGPGSAVRTELSYAGLDLRSRRLASWLQEHRTAGDRVLLLYPPGAAFVTAFFGCLYAGMIPVPAPLPAGDGKGKVDRLRTIVNAAGCSVLFTDHANLADLQEQLAELIDNDILCAATDADDLGDADSWREPVIRPETLALLQFTSGSTSEPRGVMVSHGSLWHNLGLIKQTFGLPTGAKVASWLPHYHDMGLIGGSLSSIFLGGTLSLMSPMSFLRDPYRWLDLIDSEGIDISPAPNFAYDLCVRRIKPAQVEQLDLSRWRHALNGAEPVDPATLKRFELHFAAAGLKPETIRPCYGMAEVGLLVTGTDENRRPKPVRVDAADIERRRFTPTDDLAAGRELISSGPVPTGFDLRIVDPDSRTPLEDGRIGEIWLAGPSVALGYWGKPDESAAVFDAYTSDDEGPYLRTGDLGVCHDGDLYITGRIKELIIVNGRNIYPQDLERRLGLLHPALAEGASAAFGVPGDGAERIIVVQEIRTAGAAAPTELQQLADLVKSELSAYAGSPVANVCFVKRGGVLRTTSGKVRRTSMRELFVTDGLQPHFEDLEPSIKKLHRATKPLEALAGAGV</sequence>
<proteinExistence type="inferred from homology"/>
<reference evidence="6 7" key="1">
    <citation type="submission" date="2019-03" db="EMBL/GenBank/DDBJ databases">
        <title>Genomic Encyclopedia of Type Strains, Phase III (KMG-III): the genomes of soil and plant-associated and newly described type strains.</title>
        <authorList>
            <person name="Whitman W."/>
        </authorList>
    </citation>
    <scope>NUCLEOTIDE SEQUENCE [LARGE SCALE GENOMIC DNA]</scope>
    <source>
        <strain evidence="6 7">VKM Ac-2575</strain>
    </source>
</reference>
<dbReference type="OrthoDB" id="3671040at2"/>
<evidence type="ECO:0000256" key="1">
    <source>
        <dbReference type="ARBA" id="ARBA00006432"/>
    </source>
</evidence>
<dbReference type="Pfam" id="PF00501">
    <property type="entry name" value="AMP-binding"/>
    <property type="match status" value="1"/>
</dbReference>
<comment type="similarity">
    <text evidence="1">Belongs to the ATP-dependent AMP-binding enzyme family.</text>
</comment>
<dbReference type="PROSITE" id="PS00455">
    <property type="entry name" value="AMP_BINDING"/>
    <property type="match status" value="1"/>
</dbReference>
<dbReference type="PANTHER" id="PTHR22754:SF32">
    <property type="entry name" value="DISCO-INTERACTING PROTEIN 2"/>
    <property type="match status" value="1"/>
</dbReference>
<dbReference type="GO" id="GO:0005886">
    <property type="term" value="C:plasma membrane"/>
    <property type="evidence" value="ECO:0007669"/>
    <property type="project" value="TreeGrafter"/>
</dbReference>
<evidence type="ECO:0000256" key="2">
    <source>
        <dbReference type="ARBA" id="ARBA00022598"/>
    </source>
</evidence>
<dbReference type="GO" id="GO:0016874">
    <property type="term" value="F:ligase activity"/>
    <property type="evidence" value="ECO:0007669"/>
    <property type="project" value="UniProtKB-KW"/>
</dbReference>
<dbReference type="GO" id="GO:0006633">
    <property type="term" value="P:fatty acid biosynthetic process"/>
    <property type="evidence" value="ECO:0007669"/>
    <property type="project" value="TreeGrafter"/>
</dbReference>
<dbReference type="Gene3D" id="3.30.300.30">
    <property type="match status" value="1"/>
</dbReference>
<keyword evidence="3" id="KW-0276">Fatty acid metabolism</keyword>
<evidence type="ECO:0000313" key="6">
    <source>
        <dbReference type="EMBL" id="TDU87755.1"/>
    </source>
</evidence>
<keyword evidence="2 6" id="KW-0436">Ligase</keyword>
<gene>
    <name evidence="6" type="ORF">EV138_1283</name>
</gene>
<dbReference type="SUPFAM" id="SSF56801">
    <property type="entry name" value="Acetyl-CoA synthetase-like"/>
    <property type="match status" value="1"/>
</dbReference>
<dbReference type="Gene3D" id="3.40.50.12780">
    <property type="entry name" value="N-terminal domain of ligase-like"/>
    <property type="match status" value="1"/>
</dbReference>
<dbReference type="GO" id="GO:0070566">
    <property type="term" value="F:adenylyltransferase activity"/>
    <property type="evidence" value="ECO:0007669"/>
    <property type="project" value="TreeGrafter"/>
</dbReference>
<organism evidence="6 7">
    <name type="scientific">Kribbella voronezhensis</name>
    <dbReference type="NCBI Taxonomy" id="2512212"/>
    <lineage>
        <taxon>Bacteria</taxon>
        <taxon>Bacillati</taxon>
        <taxon>Actinomycetota</taxon>
        <taxon>Actinomycetes</taxon>
        <taxon>Propionibacteriales</taxon>
        <taxon>Kribbellaceae</taxon>
        <taxon>Kribbella</taxon>
    </lineage>
</organism>
<dbReference type="EMBL" id="SOCE01000001">
    <property type="protein sequence ID" value="TDU87755.1"/>
    <property type="molecule type" value="Genomic_DNA"/>
</dbReference>
<evidence type="ECO:0000313" key="7">
    <source>
        <dbReference type="Proteomes" id="UP000295151"/>
    </source>
</evidence>
<dbReference type="InterPro" id="IPR020845">
    <property type="entry name" value="AMP-binding_CS"/>
</dbReference>
<keyword evidence="7" id="KW-1185">Reference proteome</keyword>
<dbReference type="RefSeq" id="WP_133977483.1">
    <property type="nucleotide sequence ID" value="NZ_SOCE01000001.1"/>
</dbReference>